<accession>A0A7X6BCZ7</accession>
<sequence length="124" mass="13763">MAYLDLTGFDRQPASTQAVAELTALEWQVVAIAQRDRLSSLEAPSRWARFLAIFFGGDRASPRLADSKLEALRRIAVLAWHKGYALPKQEIAAFHASGYSLEHLELLLARVSEGRSALNEGRAR</sequence>
<organism evidence="1 2">
    <name type="scientific">Sphingomonas trueperi</name>
    <dbReference type="NCBI Taxonomy" id="53317"/>
    <lineage>
        <taxon>Bacteria</taxon>
        <taxon>Pseudomonadati</taxon>
        <taxon>Pseudomonadota</taxon>
        <taxon>Alphaproteobacteria</taxon>
        <taxon>Sphingomonadales</taxon>
        <taxon>Sphingomonadaceae</taxon>
        <taxon>Sphingomonas</taxon>
    </lineage>
</organism>
<evidence type="ECO:0000313" key="1">
    <source>
        <dbReference type="EMBL" id="NJB98614.1"/>
    </source>
</evidence>
<dbReference type="Proteomes" id="UP000531251">
    <property type="component" value="Unassembled WGS sequence"/>
</dbReference>
<comment type="caution">
    <text evidence="1">The sequence shown here is derived from an EMBL/GenBank/DDBJ whole genome shotgun (WGS) entry which is preliminary data.</text>
</comment>
<gene>
    <name evidence="1" type="ORF">GGR89_002947</name>
</gene>
<protein>
    <submittedName>
        <fullName evidence="1">Uncharacterized protein</fullName>
    </submittedName>
</protein>
<proteinExistence type="predicted"/>
<reference evidence="1 2" key="1">
    <citation type="submission" date="2020-03" db="EMBL/GenBank/DDBJ databases">
        <title>Genomic Encyclopedia of Type Strains, Phase IV (KMG-IV): sequencing the most valuable type-strain genomes for metagenomic binning, comparative biology and taxonomic classification.</title>
        <authorList>
            <person name="Goeker M."/>
        </authorList>
    </citation>
    <scope>NUCLEOTIDE SEQUENCE [LARGE SCALE GENOMIC DNA]</scope>
    <source>
        <strain evidence="1 2">DSM 7225</strain>
    </source>
</reference>
<name>A0A7X6BCZ7_9SPHN</name>
<dbReference type="AlphaFoldDB" id="A0A7X6BCZ7"/>
<dbReference type="RefSeq" id="WP_125976711.1">
    <property type="nucleotide sequence ID" value="NZ_BAAADY010000011.1"/>
</dbReference>
<evidence type="ECO:0000313" key="2">
    <source>
        <dbReference type="Proteomes" id="UP000531251"/>
    </source>
</evidence>
<keyword evidence="2" id="KW-1185">Reference proteome</keyword>
<dbReference type="EMBL" id="JAATJB010000009">
    <property type="protein sequence ID" value="NJB98614.1"/>
    <property type="molecule type" value="Genomic_DNA"/>
</dbReference>